<dbReference type="OrthoDB" id="20028at2759"/>
<evidence type="ECO:0000256" key="1">
    <source>
        <dbReference type="ARBA" id="ARBA00004477"/>
    </source>
</evidence>
<keyword evidence="5" id="KW-0808">Transferase</keyword>
<dbReference type="PANTHER" id="PTHR12646">
    <property type="entry name" value="NOT56 - RELATED"/>
    <property type="match status" value="1"/>
</dbReference>
<feature type="compositionally biased region" description="Basic residues" evidence="11">
    <location>
        <begin position="178"/>
        <end position="187"/>
    </location>
</feature>
<dbReference type="PANTHER" id="PTHR12646:SF0">
    <property type="entry name" value="DOL-P-MAN:MAN(5)GLCNAC(2)-PP-DOL ALPHA-1,3-MANNOSYLTRANSFERASE"/>
    <property type="match status" value="1"/>
</dbReference>
<name>A0A8E0RYD4_9TREM</name>
<dbReference type="GO" id="GO:0005789">
    <property type="term" value="C:endoplasmic reticulum membrane"/>
    <property type="evidence" value="ECO:0007669"/>
    <property type="project" value="UniProtKB-SubCell"/>
</dbReference>
<organism evidence="13 14">
    <name type="scientific">Fasciolopsis buskii</name>
    <dbReference type="NCBI Taxonomy" id="27845"/>
    <lineage>
        <taxon>Eukaryota</taxon>
        <taxon>Metazoa</taxon>
        <taxon>Spiralia</taxon>
        <taxon>Lophotrochozoa</taxon>
        <taxon>Platyhelminthes</taxon>
        <taxon>Trematoda</taxon>
        <taxon>Digenea</taxon>
        <taxon>Plagiorchiida</taxon>
        <taxon>Echinostomata</taxon>
        <taxon>Echinostomatoidea</taxon>
        <taxon>Fasciolidae</taxon>
        <taxon>Fasciolopsis</taxon>
    </lineage>
</organism>
<dbReference type="GO" id="GO:0052925">
    <property type="term" value="F:dol-P-Man:Man(5)GlcNAc(2)-PP-Dol alpha-1,3-mannosyltransferase activity"/>
    <property type="evidence" value="ECO:0007669"/>
    <property type="project" value="UniProtKB-EC"/>
</dbReference>
<evidence type="ECO:0000313" key="13">
    <source>
        <dbReference type="EMBL" id="KAA0191549.1"/>
    </source>
</evidence>
<comment type="catalytic activity">
    <reaction evidence="10">
        <text>an alpha-D-Man-(1-&gt;2)-alpha-D-Man-(1-&gt;2)-alpha-D-Man-(1-&gt;3)-[alpha-D-Man-(1-&gt;6)]-beta-D-Man-(1-&gt;4)-beta-D-GlcNAc-(1-&gt;4)-alpha-D-GlcNAc-diphospho-di-trans,poly-cis-dolichol + a di-trans,poly-cis-dolichyl beta-D-mannosyl phosphate = an alpha-D-Man-(1-&gt;2)-alpha-D-Man-(1-&gt;2)-alpha-D-Man-(1-&gt;3)-[alpha-D-Man-(1-&gt;3)-alpha-D-Man-(1-&gt;6)]-beta-D-Man-(1-&gt;4)-beta-D-GlcNAc-(1-&gt;4)-alpha-D-GlcNAc-diphospho-di-trans,poly-cis-dolichol + a di-trans,poly-cis-dolichyl phosphate + H(+)</text>
        <dbReference type="Rhea" id="RHEA:29527"/>
        <dbReference type="Rhea" id="RHEA-COMP:19498"/>
        <dbReference type="Rhea" id="RHEA-COMP:19501"/>
        <dbReference type="Rhea" id="RHEA-COMP:19516"/>
        <dbReference type="Rhea" id="RHEA-COMP:19517"/>
        <dbReference type="ChEBI" id="CHEBI:15378"/>
        <dbReference type="ChEBI" id="CHEBI:57683"/>
        <dbReference type="ChEBI" id="CHEBI:58211"/>
        <dbReference type="ChEBI" id="CHEBI:132515"/>
        <dbReference type="ChEBI" id="CHEBI:132516"/>
        <dbReference type="EC" id="2.4.1.258"/>
    </reaction>
    <physiologicalReaction direction="left-to-right" evidence="10">
        <dbReference type="Rhea" id="RHEA:29528"/>
    </physiologicalReaction>
</comment>
<reference evidence="13" key="1">
    <citation type="submission" date="2019-05" db="EMBL/GenBank/DDBJ databases">
        <title>Annotation for the trematode Fasciolopsis buski.</title>
        <authorList>
            <person name="Choi Y.-J."/>
        </authorList>
    </citation>
    <scope>NUCLEOTIDE SEQUENCE</scope>
    <source>
        <strain evidence="13">HT</strain>
        <tissue evidence="13">Whole worm</tissue>
    </source>
</reference>
<keyword evidence="14" id="KW-1185">Reference proteome</keyword>
<keyword evidence="9 12" id="KW-0472">Membrane</keyword>
<dbReference type="AlphaFoldDB" id="A0A8E0RYD4"/>
<dbReference type="Proteomes" id="UP000728185">
    <property type="component" value="Unassembled WGS sequence"/>
</dbReference>
<feature type="transmembrane region" description="Helical" evidence="12">
    <location>
        <begin position="66"/>
        <end position="82"/>
    </location>
</feature>
<keyword evidence="4" id="KW-0328">Glycosyltransferase</keyword>
<evidence type="ECO:0000256" key="5">
    <source>
        <dbReference type="ARBA" id="ARBA00022679"/>
    </source>
</evidence>
<gene>
    <name evidence="13" type="ORF">FBUS_10990</name>
</gene>
<feature type="transmembrane region" description="Helical" evidence="12">
    <location>
        <begin position="128"/>
        <end position="149"/>
    </location>
</feature>
<sequence>MYKWTVNWRLIPEDMFLDRRFHIMLLVLHLFFMSLLLLRFIRSRGGLTRFLSLHKPQTTVRPDSSAVLYPLFVCNFVGVAFSRSLHYQFYVWYFHTLLYLLWSSNQLSSPVRLLLLGLIELCWNTYPSTVYTSGLLHVCHFVLLICLLLSTPDGCQKVPTPMAQPPKVSKKSLPSKSSQKRNKQKQA</sequence>
<evidence type="ECO:0000256" key="7">
    <source>
        <dbReference type="ARBA" id="ARBA00022824"/>
    </source>
</evidence>
<protein>
    <recommendedName>
        <fullName evidence="3">dolichyl-P-Man:Man5GlcNAc2-PP-dolichol alpha-1,3-mannosyltransferase</fullName>
        <ecNumber evidence="3">2.4.1.258</ecNumber>
    </recommendedName>
</protein>
<evidence type="ECO:0000256" key="9">
    <source>
        <dbReference type="ARBA" id="ARBA00023136"/>
    </source>
</evidence>
<comment type="caution">
    <text evidence="13">The sequence shown here is derived from an EMBL/GenBank/DDBJ whole genome shotgun (WGS) entry which is preliminary data.</text>
</comment>
<evidence type="ECO:0000256" key="10">
    <source>
        <dbReference type="ARBA" id="ARBA00049506"/>
    </source>
</evidence>
<evidence type="ECO:0000313" key="14">
    <source>
        <dbReference type="Proteomes" id="UP000728185"/>
    </source>
</evidence>
<feature type="compositionally biased region" description="Low complexity" evidence="11">
    <location>
        <begin position="165"/>
        <end position="177"/>
    </location>
</feature>
<evidence type="ECO:0000256" key="12">
    <source>
        <dbReference type="SAM" id="Phobius"/>
    </source>
</evidence>
<comment type="pathway">
    <text evidence="2">Protein modification; protein glycosylation.</text>
</comment>
<dbReference type="InterPro" id="IPR007873">
    <property type="entry name" value="Glycosyltransferase_ALG3"/>
</dbReference>
<feature type="region of interest" description="Disordered" evidence="11">
    <location>
        <begin position="159"/>
        <end position="187"/>
    </location>
</feature>
<feature type="transmembrane region" description="Helical" evidence="12">
    <location>
        <begin position="89"/>
        <end position="108"/>
    </location>
</feature>
<feature type="transmembrane region" description="Helical" evidence="12">
    <location>
        <begin position="21"/>
        <end position="41"/>
    </location>
</feature>
<dbReference type="EMBL" id="LUCM01006262">
    <property type="protein sequence ID" value="KAA0191549.1"/>
    <property type="molecule type" value="Genomic_DNA"/>
</dbReference>
<evidence type="ECO:0000256" key="2">
    <source>
        <dbReference type="ARBA" id="ARBA00004922"/>
    </source>
</evidence>
<keyword evidence="7" id="KW-0256">Endoplasmic reticulum</keyword>
<keyword evidence="6 12" id="KW-0812">Transmembrane</keyword>
<evidence type="ECO:0000256" key="8">
    <source>
        <dbReference type="ARBA" id="ARBA00022989"/>
    </source>
</evidence>
<comment type="subcellular location">
    <subcellularLocation>
        <location evidence="1">Endoplasmic reticulum membrane</location>
        <topology evidence="1">Multi-pass membrane protein</topology>
    </subcellularLocation>
</comment>
<proteinExistence type="predicted"/>
<dbReference type="EC" id="2.4.1.258" evidence="3"/>
<accession>A0A8E0RYD4</accession>
<evidence type="ECO:0000256" key="6">
    <source>
        <dbReference type="ARBA" id="ARBA00022692"/>
    </source>
</evidence>
<evidence type="ECO:0000256" key="3">
    <source>
        <dbReference type="ARBA" id="ARBA00011964"/>
    </source>
</evidence>
<keyword evidence="8 12" id="KW-1133">Transmembrane helix</keyword>
<evidence type="ECO:0000256" key="4">
    <source>
        <dbReference type="ARBA" id="ARBA00022676"/>
    </source>
</evidence>
<evidence type="ECO:0000256" key="11">
    <source>
        <dbReference type="SAM" id="MobiDB-lite"/>
    </source>
</evidence>
<dbReference type="Pfam" id="PF05208">
    <property type="entry name" value="ALG3"/>
    <property type="match status" value="1"/>
</dbReference>